<dbReference type="InterPro" id="IPR007587">
    <property type="entry name" value="SAPS"/>
</dbReference>
<proteinExistence type="inferred from homology"/>
<dbReference type="PANTHER" id="PTHR12634:SF8">
    <property type="entry name" value="FIERY MOUNTAIN, ISOFORM D"/>
    <property type="match status" value="1"/>
</dbReference>
<reference evidence="3 4" key="1">
    <citation type="submission" date="2016-03" db="EMBL/GenBank/DDBJ databases">
        <title>Choanephora cucurbitarum.</title>
        <authorList>
            <person name="Min B."/>
            <person name="Park H."/>
            <person name="Park J.-H."/>
            <person name="Shin H.-D."/>
            <person name="Choi I.-G."/>
        </authorList>
    </citation>
    <scope>NUCLEOTIDE SEQUENCE [LARGE SCALE GENOMIC DNA]</scope>
    <source>
        <strain evidence="3 4">KUS-F28377</strain>
    </source>
</reference>
<dbReference type="AlphaFoldDB" id="A0A1C7N6P2"/>
<dbReference type="InParanoid" id="A0A1C7N6P2"/>
<organism evidence="3 4">
    <name type="scientific">Choanephora cucurbitarum</name>
    <dbReference type="NCBI Taxonomy" id="101091"/>
    <lineage>
        <taxon>Eukaryota</taxon>
        <taxon>Fungi</taxon>
        <taxon>Fungi incertae sedis</taxon>
        <taxon>Mucoromycota</taxon>
        <taxon>Mucoromycotina</taxon>
        <taxon>Mucoromycetes</taxon>
        <taxon>Mucorales</taxon>
        <taxon>Mucorineae</taxon>
        <taxon>Choanephoraceae</taxon>
        <taxon>Choanephoroideae</taxon>
        <taxon>Choanephora</taxon>
    </lineage>
</organism>
<dbReference type="PANTHER" id="PTHR12634">
    <property type="entry name" value="SIT4 YEAST -ASSOCIATING PROTEIN-RELATED"/>
    <property type="match status" value="1"/>
</dbReference>
<dbReference type="GO" id="GO:0005829">
    <property type="term" value="C:cytosol"/>
    <property type="evidence" value="ECO:0007669"/>
    <property type="project" value="TreeGrafter"/>
</dbReference>
<dbReference type="EMBL" id="LUGH01000466">
    <property type="protein sequence ID" value="OBZ84803.1"/>
    <property type="molecule type" value="Genomic_DNA"/>
</dbReference>
<sequence>MFWRFGFNSNSSAITTLLEKKDVKLEEVLADPDIIHELKSNNTKLITYLSKRESLLDLVSLFFSLEGDRHKLPLIACEILASEIPQITDAIVIDHRDVLQAFWNFLNVPYSPEPTYAFQSSYFLKIITVFITKRTNDMLCFVKSSPYHLDKILSHLQDASIMELLLSLVRLEELPEAKGIVQWLYEHELLINLVHRLDPHLDSEEHQIAQQCLSEIVKISQTSLVDSPSIRVNPLITQLTSKDMIETMMRYMLDRQAPGYTSTIMHCVSLLIDMIRHNNSDLDQQTPQNEPDFFVSLSDLLQVITAHIEPLNQILLDRDRKTVGLDRLKICELYAELLHCSNMSSLQSEHIGDDFKSACHQHQVISIMIVKQAKLTDRIVDTQEENDRVCAEPKGTRLGHMGYLTCIADEIIRLFEGYPESVLGAIKDTIDLDRWYAYCDHQLKETKARDSIPLGQHAQTPHDEKLEDDVVIYDASWPNIQPFEPVSVKKDLDPFSVTEDETIYKKEEITAIPTSNA</sequence>
<accession>A0A1C7N6P2</accession>
<comment type="similarity">
    <text evidence="1">Belongs to the SAPS family.</text>
</comment>
<evidence type="ECO:0000256" key="2">
    <source>
        <dbReference type="ARBA" id="ARBA00023306"/>
    </source>
</evidence>
<evidence type="ECO:0000256" key="1">
    <source>
        <dbReference type="ARBA" id="ARBA00006180"/>
    </source>
</evidence>
<dbReference type="Proteomes" id="UP000093000">
    <property type="component" value="Unassembled WGS sequence"/>
</dbReference>
<dbReference type="STRING" id="101091.A0A1C7N6P2"/>
<dbReference type="GO" id="GO:0019888">
    <property type="term" value="F:protein phosphatase regulator activity"/>
    <property type="evidence" value="ECO:0007669"/>
    <property type="project" value="TreeGrafter"/>
</dbReference>
<dbReference type="Pfam" id="PF04499">
    <property type="entry name" value="SAPS"/>
    <property type="match status" value="2"/>
</dbReference>
<dbReference type="OrthoDB" id="295029at2759"/>
<comment type="caution">
    <text evidence="3">The sequence shown here is derived from an EMBL/GenBank/DDBJ whole genome shotgun (WGS) entry which is preliminary data.</text>
</comment>
<evidence type="ECO:0000313" key="3">
    <source>
        <dbReference type="EMBL" id="OBZ84803.1"/>
    </source>
</evidence>
<keyword evidence="4" id="KW-1185">Reference proteome</keyword>
<dbReference type="FunCoup" id="A0A1C7N6P2">
    <property type="interactions" value="603"/>
</dbReference>
<dbReference type="GO" id="GO:0019903">
    <property type="term" value="F:protein phosphatase binding"/>
    <property type="evidence" value="ECO:0007669"/>
    <property type="project" value="InterPro"/>
</dbReference>
<dbReference type="GO" id="GO:0005634">
    <property type="term" value="C:nucleus"/>
    <property type="evidence" value="ECO:0007669"/>
    <property type="project" value="TreeGrafter"/>
</dbReference>
<evidence type="ECO:0000313" key="4">
    <source>
        <dbReference type="Proteomes" id="UP000093000"/>
    </source>
</evidence>
<name>A0A1C7N6P2_9FUNG</name>
<protein>
    <submittedName>
        <fullName evidence="3">Extragenic suppressor of kinetochore protein 1</fullName>
    </submittedName>
</protein>
<keyword evidence="2" id="KW-0131">Cell cycle</keyword>
<gene>
    <name evidence="3" type="primary">ekc1_1</name>
    <name evidence="3" type="ORF">A0J61_07145</name>
</gene>